<dbReference type="InterPro" id="IPR038511">
    <property type="entry name" value="TAP42/TAP46-like_sf"/>
</dbReference>
<dbReference type="GO" id="GO:0009966">
    <property type="term" value="P:regulation of signal transduction"/>
    <property type="evidence" value="ECO:0007669"/>
    <property type="project" value="InterPro"/>
</dbReference>
<dbReference type="PANTHER" id="PTHR10933:SF9">
    <property type="entry name" value="IMMUNOGLOBULIN-BINDING PROTEIN 1"/>
    <property type="match status" value="1"/>
</dbReference>
<dbReference type="STRING" id="6336.A0A0V0RVP2"/>
<accession>A0A0V0RVP2</accession>
<dbReference type="OrthoDB" id="10261753at2759"/>
<feature type="non-terminal residue" evidence="2">
    <location>
        <position position="369"/>
    </location>
</feature>
<dbReference type="PANTHER" id="PTHR10933">
    <property type="entry name" value="IMMUNOGLOBULIN-BINDING PROTEIN 1"/>
    <property type="match status" value="1"/>
</dbReference>
<dbReference type="GO" id="GO:0005829">
    <property type="term" value="C:cytosol"/>
    <property type="evidence" value="ECO:0007669"/>
    <property type="project" value="TreeGrafter"/>
</dbReference>
<evidence type="ECO:0000313" key="3">
    <source>
        <dbReference type="Proteomes" id="UP000054630"/>
    </source>
</evidence>
<dbReference type="InterPro" id="IPR007304">
    <property type="entry name" value="TAP46-like"/>
</dbReference>
<feature type="region of interest" description="Disordered" evidence="1">
    <location>
        <begin position="295"/>
        <end position="322"/>
    </location>
</feature>
<dbReference type="Gene3D" id="1.25.40.540">
    <property type="entry name" value="TAP42-like family"/>
    <property type="match status" value="1"/>
</dbReference>
<name>A0A0V0RVP2_9BILA</name>
<feature type="compositionally biased region" description="Basic and acidic residues" evidence="1">
    <location>
        <begin position="295"/>
        <end position="306"/>
    </location>
</feature>
<feature type="compositionally biased region" description="Acidic residues" evidence="1">
    <location>
        <begin position="307"/>
        <end position="318"/>
    </location>
</feature>
<dbReference type="Pfam" id="PF04177">
    <property type="entry name" value="TAP42"/>
    <property type="match status" value="2"/>
</dbReference>
<reference evidence="2 3" key="1">
    <citation type="submission" date="2015-01" db="EMBL/GenBank/DDBJ databases">
        <title>Evolution of Trichinella species and genotypes.</title>
        <authorList>
            <person name="Korhonen P.K."/>
            <person name="Edoardo P."/>
            <person name="Giuseppe L.R."/>
            <person name="Gasser R.B."/>
        </authorList>
    </citation>
    <scope>NUCLEOTIDE SEQUENCE [LARGE SCALE GENOMIC DNA]</scope>
    <source>
        <strain evidence="2">ISS37</strain>
    </source>
</reference>
<dbReference type="Proteomes" id="UP000054630">
    <property type="component" value="Unassembled WGS sequence"/>
</dbReference>
<sequence>LSFNIQEMDELEKFAECQKTFKDIYDGDELLFEPSVQNKMKLLRERLMDLQLQVDVAKIFSANEDVDDVPTDNLPLLLILPLICKLYEDSNGPAKVHNYEQCLLFGIQFIRHILALSIFHKDEEYLFDDVDDLDPYNSSAEKQSDPAEERNRKLARRRLALTLKKAIADLKSKLLTMEEEEKRLLYLDEIKLSAVELVDSLKLLKRNKTYPCFFCYDIFISEEWELLKSEPPNYVDNTVKHCFPLPTMLTIHGDGTVTQKGSSMKVPLFGCGYPSKPTQTVGEWLNRRNEKESHLNDKMEELKVESDAEESDDKDSDEELAKARERDELRDWVRRGDGNTYNQVNIFWYAQTHTSERYTCTYISIYVCI</sequence>
<dbReference type="GO" id="GO:0051721">
    <property type="term" value="F:protein phosphatase 2A binding"/>
    <property type="evidence" value="ECO:0007669"/>
    <property type="project" value="TreeGrafter"/>
</dbReference>
<feature type="non-terminal residue" evidence="2">
    <location>
        <position position="1"/>
    </location>
</feature>
<proteinExistence type="predicted"/>
<dbReference type="GO" id="GO:0035303">
    <property type="term" value="P:regulation of dephosphorylation"/>
    <property type="evidence" value="ECO:0007669"/>
    <property type="project" value="TreeGrafter"/>
</dbReference>
<evidence type="ECO:0000256" key="1">
    <source>
        <dbReference type="SAM" id="MobiDB-lite"/>
    </source>
</evidence>
<dbReference type="AlphaFoldDB" id="A0A0V0RVP2"/>
<organism evidence="2 3">
    <name type="scientific">Trichinella nelsoni</name>
    <dbReference type="NCBI Taxonomy" id="6336"/>
    <lineage>
        <taxon>Eukaryota</taxon>
        <taxon>Metazoa</taxon>
        <taxon>Ecdysozoa</taxon>
        <taxon>Nematoda</taxon>
        <taxon>Enoplea</taxon>
        <taxon>Dorylaimia</taxon>
        <taxon>Trichinellida</taxon>
        <taxon>Trichinellidae</taxon>
        <taxon>Trichinella</taxon>
    </lineage>
</organism>
<protein>
    <recommendedName>
        <fullName evidence="4">Immunoglobulin-binding protein 1</fullName>
    </recommendedName>
</protein>
<keyword evidence="3" id="KW-1185">Reference proteome</keyword>
<gene>
    <name evidence="2" type="ORF">T07_3999</name>
</gene>
<dbReference type="EMBL" id="JYDL01000071">
    <property type="protein sequence ID" value="KRX18546.1"/>
    <property type="molecule type" value="Genomic_DNA"/>
</dbReference>
<evidence type="ECO:0000313" key="2">
    <source>
        <dbReference type="EMBL" id="KRX18546.1"/>
    </source>
</evidence>
<comment type="caution">
    <text evidence="2">The sequence shown here is derived from an EMBL/GenBank/DDBJ whole genome shotgun (WGS) entry which is preliminary data.</text>
</comment>
<evidence type="ECO:0008006" key="4">
    <source>
        <dbReference type="Google" id="ProtNLM"/>
    </source>
</evidence>